<name>A0A5E6ZTE1_PSEFL</name>
<evidence type="ECO:0000313" key="2">
    <source>
        <dbReference type="EMBL" id="VVN68004.1"/>
    </source>
</evidence>
<dbReference type="OrthoDB" id="7032306at2"/>
<proteinExistence type="predicted"/>
<accession>A0A5E6ZTE1</accession>
<evidence type="ECO:0000313" key="3">
    <source>
        <dbReference type="Proteomes" id="UP000326018"/>
    </source>
</evidence>
<dbReference type="Proteomes" id="UP000326018">
    <property type="component" value="Unassembled WGS sequence"/>
</dbReference>
<protein>
    <recommendedName>
        <fullName evidence="1">Dermonecrotic toxin N-terminal domain-containing protein</fullName>
    </recommendedName>
</protein>
<feature type="domain" description="Dermonecrotic toxin N-terminal" evidence="1">
    <location>
        <begin position="807"/>
        <end position="1026"/>
    </location>
</feature>
<reference evidence="2 3" key="1">
    <citation type="submission" date="2019-09" db="EMBL/GenBank/DDBJ databases">
        <authorList>
            <person name="Chandra G."/>
            <person name="Truman W A."/>
        </authorList>
    </citation>
    <scope>NUCLEOTIDE SEQUENCE [LARGE SCALE GENOMIC DNA]</scope>
    <source>
        <strain evidence="2">PS712</strain>
    </source>
</reference>
<dbReference type="Gene3D" id="3.40.390.10">
    <property type="entry name" value="Collagenase (Catalytic Domain)"/>
    <property type="match status" value="1"/>
</dbReference>
<dbReference type="InterPro" id="IPR046673">
    <property type="entry name" value="ToxA_N"/>
</dbReference>
<organism evidence="2 3">
    <name type="scientific">Pseudomonas fluorescens</name>
    <dbReference type="NCBI Taxonomy" id="294"/>
    <lineage>
        <taxon>Bacteria</taxon>
        <taxon>Pseudomonadati</taxon>
        <taxon>Pseudomonadota</taxon>
        <taxon>Gammaproteobacteria</taxon>
        <taxon>Pseudomonadales</taxon>
        <taxon>Pseudomonadaceae</taxon>
        <taxon>Pseudomonas</taxon>
    </lineage>
</organism>
<sequence length="1608" mass="177720">MPSTTAPLLFTEFLELPGRWDEQGKTHGLTRKDFEWLQNVQLATQVLRSQQTPPMLAHRILLKAQGLETVNLAGSFSLSTTPDDHEVILYTPYGGIKKFDTVKTLTDWLEAELKLATENDDLLSLMSLAQRKTLVAADNISVVLEVIGGDVFEDQHASIRNCQSLNDQAMLDELSALPTLRALLDAVLDELLQPSFPGLDQRKAQVSFYSVMAADKTLQDSNEVRHWHGSMSLSDAVLHYYRHQHWPAGQQPEFSHPKTTNTGNDQQKWESAVKTASGKLVSLLSTKLQNHWDGASRDGASRRAFFSRAIAEKARADIVLKRESGIISAEQSQSLHTLFKPTANLPQGLTLETVRLWEYQANYIELAGSLMISHSNACLYTPTFGLQVLKDYEDLKATLLSKFRASGHEDELYGLLSLEERNRFLGFDRPHVTGEVISGSIFTTLFESIIGKQLQNMEYALQVLRHSDFAMDIHALFDKALDIRSMISEQLLALDAQGRWSTRPVLSGQQRPSIVRAESTAAFVKTLNDVNALISAEFAGQPLTSLALQRVYLEKLKPQLAHALCVGVRGEASQRALDLTLGEAERAIVATVFNPDQADRKTRRVNNGFRPDAYSLILECTGQDNVLPLANCLLMTERGGLDNQHSGRAIAWTPAAGLEVFGSLNAAKQTLSRYLLDPRKRLRLLENLTPSQRHFHQRYSLNSFRLIEGNVLHHLAQNSIDHFLAVCEHVRSLKLAEAKEQDALKKLTSSAIASHLRRATQVSKAVALRQSLPAWLGMAPLSEQQLHLELLEQYRNSVSDDKDYLHGIQTLASYVQERLTALLASRYTGTLPGPHQIEIAPELALAGPAQTLIEFALNHVNIAQGSGFKVASGTTTALPDGLNQTAVQQLLRSLNISSTYARKVTETLTGTSEDAISRKLRFVQQLPWQLLQHAHALKLQHRLSASAFDLISQVLDMPDAVARALVKDAHAIVRPLELIKTAGATAVKTLGLYLIGPGSGHEGPHILYAPYHAGAVFSEFDNEASVVAAINMPGPLQNLVIRRLPDDQQSTFSNLFKATLGQLSEITFASTPIGGNLLEQLYSDNTLLLTQMLGSQSKTTGQIDWEAAKNLFSSGIKIISGLLPGKLAYVQFLWQSFKDFKDSAEALQDHHWKRALEYFIAGTVQMVSVGRLSLEGSIVSEQVSAQTAERIPTETTVVDPQWSNIKPTEPSRTLLKPFEDSTVALKNLTRDKATGTYADPVSKLSYAPVAGKVYGVVKPDDAWQIGKNDDGPPLLATASGQLVLDPERHTVHFGKAMSKMVNEFVADLEVSQALNIEARGMANIRATHPAKGRQIVQAIDMARYYAFNSLHNLAQVRKHPQGTRLEGFFKSFFDTTVVDTNLLDKISNAIVPICKALVDPNEELLDSERFIVGSSRGGLQDTSAFVVEEDARKHVHFTEKFFNQQLDAYKPILTQPFDVNGHAQAAILIHEFAHLFSKAIDISYLEARRPFSDLIAPITGFGAATKKSQENFQREALSLATPNDVLFARWNAKLKTWVDLDSIPKFEHIGKAILKATASTKMADARIAFRNPEDASVRADIILLNADSLSYLICQMGRQLDPVAVSTP</sequence>
<dbReference type="GO" id="GO:0008237">
    <property type="term" value="F:metallopeptidase activity"/>
    <property type="evidence" value="ECO:0007669"/>
    <property type="project" value="InterPro"/>
</dbReference>
<dbReference type="InterPro" id="IPR024079">
    <property type="entry name" value="MetalloPept_cat_dom_sf"/>
</dbReference>
<dbReference type="Pfam" id="PF20178">
    <property type="entry name" value="ToxA_N"/>
    <property type="match status" value="1"/>
</dbReference>
<dbReference type="RefSeq" id="WP_150700555.1">
    <property type="nucleotide sequence ID" value="NZ_CABVIB010000001.1"/>
</dbReference>
<dbReference type="EMBL" id="CABVIB010000001">
    <property type="protein sequence ID" value="VVN68004.1"/>
    <property type="molecule type" value="Genomic_DNA"/>
</dbReference>
<evidence type="ECO:0000259" key="1">
    <source>
        <dbReference type="Pfam" id="PF20178"/>
    </source>
</evidence>
<gene>
    <name evidence="2" type="ORF">PS712_00228</name>
</gene>